<dbReference type="EMBL" id="LAZR01032411">
    <property type="protein sequence ID" value="KKL50970.1"/>
    <property type="molecule type" value="Genomic_DNA"/>
</dbReference>
<reference evidence="1" key="1">
    <citation type="journal article" date="2015" name="Nature">
        <title>Complex archaea that bridge the gap between prokaryotes and eukaryotes.</title>
        <authorList>
            <person name="Spang A."/>
            <person name="Saw J.H."/>
            <person name="Jorgensen S.L."/>
            <person name="Zaremba-Niedzwiedzka K."/>
            <person name="Martijn J."/>
            <person name="Lind A.E."/>
            <person name="van Eijk R."/>
            <person name="Schleper C."/>
            <person name="Guy L."/>
            <person name="Ettema T.J."/>
        </authorList>
    </citation>
    <scope>NUCLEOTIDE SEQUENCE</scope>
</reference>
<dbReference type="PANTHER" id="PTHR43861">
    <property type="entry name" value="TRANS-ACONITATE 2-METHYLTRANSFERASE-RELATED"/>
    <property type="match status" value="1"/>
</dbReference>
<accession>A0A0F9F147</accession>
<gene>
    <name evidence="1" type="ORF">LCGC14_2300190</name>
</gene>
<dbReference type="SUPFAM" id="SSF53335">
    <property type="entry name" value="S-adenosyl-L-methionine-dependent methyltransferases"/>
    <property type="match status" value="1"/>
</dbReference>
<dbReference type="Pfam" id="PF13489">
    <property type="entry name" value="Methyltransf_23"/>
    <property type="match status" value="1"/>
</dbReference>
<name>A0A0F9F147_9ZZZZ</name>
<dbReference type="InterPro" id="IPR029063">
    <property type="entry name" value="SAM-dependent_MTases_sf"/>
</dbReference>
<protein>
    <recommendedName>
        <fullName evidence="2">Methyltransferase type 11 domain-containing protein</fullName>
    </recommendedName>
</protein>
<organism evidence="1">
    <name type="scientific">marine sediment metagenome</name>
    <dbReference type="NCBI Taxonomy" id="412755"/>
    <lineage>
        <taxon>unclassified sequences</taxon>
        <taxon>metagenomes</taxon>
        <taxon>ecological metagenomes</taxon>
    </lineage>
</organism>
<comment type="caution">
    <text evidence="1">The sequence shown here is derived from an EMBL/GenBank/DDBJ whole genome shotgun (WGS) entry which is preliminary data.</text>
</comment>
<evidence type="ECO:0000313" key="1">
    <source>
        <dbReference type="EMBL" id="KKL50970.1"/>
    </source>
</evidence>
<feature type="non-terminal residue" evidence="1">
    <location>
        <position position="1"/>
    </location>
</feature>
<evidence type="ECO:0008006" key="2">
    <source>
        <dbReference type="Google" id="ProtNLM"/>
    </source>
</evidence>
<proteinExistence type="predicted"/>
<dbReference type="CDD" id="cd02440">
    <property type="entry name" value="AdoMet_MTases"/>
    <property type="match status" value="1"/>
</dbReference>
<dbReference type="Gene3D" id="3.40.50.150">
    <property type="entry name" value="Vaccinia Virus protein VP39"/>
    <property type="match status" value="1"/>
</dbReference>
<dbReference type="AlphaFoldDB" id="A0A0F9F147"/>
<sequence>LHMAMTAGRRGLAALWHKFGSFDDETAWYEREDVGKHYVLDLAFWHTTQLAPVLAGALEDVKGQRVLDFGSGIGTSALMLAMQGNTVDCVEINPELRKFTEYRMGKHLNGKRSMRFISGSTLPTKTYDMVIALDIFEHLPDPLAKLLQLTAALKPGGQMLTHSDWKADELHPMHHETDMDWEKELLDAGLRPVKGRRFMYERVA</sequence>